<dbReference type="Gene3D" id="1.10.10.10">
    <property type="entry name" value="Winged helix-like DNA-binding domain superfamily/Winged helix DNA-binding domain"/>
    <property type="match status" value="1"/>
</dbReference>
<dbReference type="InterPro" id="IPR027417">
    <property type="entry name" value="P-loop_NTPase"/>
</dbReference>
<dbReference type="Proteomes" id="UP001500655">
    <property type="component" value="Unassembled WGS sequence"/>
</dbReference>
<keyword evidence="1" id="KW-0547">Nucleotide-binding</keyword>
<dbReference type="Gene3D" id="1.25.40.10">
    <property type="entry name" value="Tetratricopeptide repeat domain"/>
    <property type="match status" value="2"/>
</dbReference>
<dbReference type="CDD" id="cd06170">
    <property type="entry name" value="LuxR_C_like"/>
    <property type="match status" value="1"/>
</dbReference>
<reference evidence="4 5" key="1">
    <citation type="journal article" date="2019" name="Int. J. Syst. Evol. Microbiol.">
        <title>The Global Catalogue of Microorganisms (GCM) 10K type strain sequencing project: providing services to taxonomists for standard genome sequencing and annotation.</title>
        <authorList>
            <consortium name="The Broad Institute Genomics Platform"/>
            <consortium name="The Broad Institute Genome Sequencing Center for Infectious Disease"/>
            <person name="Wu L."/>
            <person name="Ma J."/>
        </authorList>
    </citation>
    <scope>NUCLEOTIDE SEQUENCE [LARGE SCALE GENOMIC DNA]</scope>
    <source>
        <strain evidence="4 5">JCM 13249</strain>
    </source>
</reference>
<dbReference type="SUPFAM" id="SSF52540">
    <property type="entry name" value="P-loop containing nucleoside triphosphate hydrolases"/>
    <property type="match status" value="1"/>
</dbReference>
<dbReference type="PROSITE" id="PS50043">
    <property type="entry name" value="HTH_LUXR_2"/>
    <property type="match status" value="1"/>
</dbReference>
<evidence type="ECO:0000256" key="2">
    <source>
        <dbReference type="ARBA" id="ARBA00022840"/>
    </source>
</evidence>
<feature type="domain" description="HTH luxR-type" evidence="3">
    <location>
        <begin position="892"/>
        <end position="957"/>
    </location>
</feature>
<dbReference type="Pfam" id="PF00196">
    <property type="entry name" value="GerE"/>
    <property type="match status" value="1"/>
</dbReference>
<dbReference type="SMART" id="SM00421">
    <property type="entry name" value="HTH_LUXR"/>
    <property type="match status" value="1"/>
</dbReference>
<dbReference type="InterPro" id="IPR036388">
    <property type="entry name" value="WH-like_DNA-bd_sf"/>
</dbReference>
<organism evidence="4 5">
    <name type="scientific">Luedemannella helvata</name>
    <dbReference type="NCBI Taxonomy" id="349315"/>
    <lineage>
        <taxon>Bacteria</taxon>
        <taxon>Bacillati</taxon>
        <taxon>Actinomycetota</taxon>
        <taxon>Actinomycetes</taxon>
        <taxon>Micromonosporales</taxon>
        <taxon>Micromonosporaceae</taxon>
        <taxon>Luedemannella</taxon>
    </lineage>
</organism>
<protein>
    <submittedName>
        <fullName evidence="4">BTAD domain-containing putative transcriptional regulator</fullName>
    </submittedName>
</protein>
<dbReference type="PANTHER" id="PTHR16305:SF35">
    <property type="entry name" value="TRANSCRIPTIONAL ACTIVATOR DOMAIN"/>
    <property type="match status" value="1"/>
</dbReference>
<dbReference type="InterPro" id="IPR011990">
    <property type="entry name" value="TPR-like_helical_dom_sf"/>
</dbReference>
<keyword evidence="5" id="KW-1185">Reference proteome</keyword>
<dbReference type="Pfam" id="PF13191">
    <property type="entry name" value="AAA_16"/>
    <property type="match status" value="1"/>
</dbReference>
<dbReference type="Gene3D" id="3.40.50.300">
    <property type="entry name" value="P-loop containing nucleotide triphosphate hydrolases"/>
    <property type="match status" value="1"/>
</dbReference>
<evidence type="ECO:0000256" key="1">
    <source>
        <dbReference type="ARBA" id="ARBA00022741"/>
    </source>
</evidence>
<dbReference type="SUPFAM" id="SSF48452">
    <property type="entry name" value="TPR-like"/>
    <property type="match status" value="1"/>
</dbReference>
<dbReference type="PANTHER" id="PTHR16305">
    <property type="entry name" value="TESTICULAR SOLUBLE ADENYLYL CYCLASE"/>
    <property type="match status" value="1"/>
</dbReference>
<accession>A0ABN2JU55</accession>
<dbReference type="InterPro" id="IPR041664">
    <property type="entry name" value="AAA_16"/>
</dbReference>
<dbReference type="PROSITE" id="PS00622">
    <property type="entry name" value="HTH_LUXR_1"/>
    <property type="match status" value="1"/>
</dbReference>
<evidence type="ECO:0000313" key="5">
    <source>
        <dbReference type="Proteomes" id="UP001500655"/>
    </source>
</evidence>
<evidence type="ECO:0000313" key="4">
    <source>
        <dbReference type="EMBL" id="GAA1738985.1"/>
    </source>
</evidence>
<sequence>MSADTKYSLDVLPIDRPNVWVGRESELAVLHAAVGALGRGLGSVVWVEGEAGIGKSSMVAAALVTARDTGCQVLWGTADQLFQRLPLGVMLDCLRVRSGSPDPRRARIAAFLRDRRPGLFEPDDLAHTAIEMLVALVDESCTERATVVVVDDIQWADEASLLVWHRLAVAAEQLPLLLIGICRVGTGRREVRELRAATGRRGTVISLGPLNETDVTALVTDLIGVPPGPVLTEFAARAMGNPLYVCELVDALIRERLVGPAGELPETALDHIPFSYAAALNDRLGVLPARTAQMLRTASLLGGEFRVTELAAVLDVPASELAESVQDTVSAGLVVSVGRELAFRHPLIRQALYEGMPAALRSALHGEAARALAETGADPLRVAQQLLAADQPGSDWARGWVARTASVLVAQAPGIAVELLQRELDRPLPDQDDQQILLVGLARTLLSMGRHAEAATRARQALALAAEPQHHAEMYWVLTRALFSAGDNDRAVEAVRHALAWPELPALWRARLLAMLAMFQRASTGDLDAADATAREALAAGEEAADQFSMAYALIDLWLTHSVRRDHAAALSHVDRALDVLAEDPEHANLRTYSLDARVFTLQNLERWPEAESTLRYRRTLSPDRNDSGQVTSALTAAVLLYWLGRWDDAMAELDAVDLDATEITYAGLRERGPMMLRHGVAAMITSRRAERSAADEHLRAGLDLPIATISDRENSDFLLAAHALTAEQDGNPHAAVSILSGMLNRRPGEMTLTHQWLPDLVRIALDVGDHSAAVAALRSCQSEAAAEVPPARAAAARDRCRGLLNRDPAALRSAAAHYRKVGPSVPLAGTLEDLAATLAGSGDMAEARLVLNEAVDLYHTFGATWDIRRVENRLRQHGVRRGVRGGRPPRPTNGWEALTPTERRVAAMIAEGRSTPRIAQDLYLSRRTVQTHVSHILGKLDMRSRVEIAREALRHGADAAQG</sequence>
<name>A0ABN2JU55_9ACTN</name>
<dbReference type="InterPro" id="IPR000792">
    <property type="entry name" value="Tscrpt_reg_LuxR_C"/>
</dbReference>
<comment type="caution">
    <text evidence="4">The sequence shown here is derived from an EMBL/GenBank/DDBJ whole genome shotgun (WGS) entry which is preliminary data.</text>
</comment>
<dbReference type="SUPFAM" id="SSF46894">
    <property type="entry name" value="C-terminal effector domain of the bipartite response regulators"/>
    <property type="match status" value="1"/>
</dbReference>
<evidence type="ECO:0000259" key="3">
    <source>
        <dbReference type="PROSITE" id="PS50043"/>
    </source>
</evidence>
<dbReference type="EMBL" id="BAAALS010000002">
    <property type="protein sequence ID" value="GAA1738985.1"/>
    <property type="molecule type" value="Genomic_DNA"/>
</dbReference>
<proteinExistence type="predicted"/>
<dbReference type="PRINTS" id="PR00038">
    <property type="entry name" value="HTHLUXR"/>
</dbReference>
<keyword evidence="2" id="KW-0067">ATP-binding</keyword>
<gene>
    <name evidence="4" type="ORF">GCM10009681_07220</name>
</gene>
<dbReference type="InterPro" id="IPR016032">
    <property type="entry name" value="Sig_transdc_resp-reg_C-effctor"/>
</dbReference>